<dbReference type="EMBL" id="FZNP01000022">
    <property type="protein sequence ID" value="SNS61141.1"/>
    <property type="molecule type" value="Genomic_DNA"/>
</dbReference>
<keyword evidence="3" id="KW-1185">Reference proteome</keyword>
<feature type="compositionally biased region" description="Basic and acidic residues" evidence="1">
    <location>
        <begin position="11"/>
        <end position="20"/>
    </location>
</feature>
<dbReference type="InterPro" id="IPR050767">
    <property type="entry name" value="Sel1_AlgK"/>
</dbReference>
<dbReference type="SUPFAM" id="SSF81901">
    <property type="entry name" value="HCP-like"/>
    <property type="match status" value="2"/>
</dbReference>
<dbReference type="Pfam" id="PF21813">
    <property type="entry name" value="DUF6882"/>
    <property type="match status" value="1"/>
</dbReference>
<protein>
    <submittedName>
        <fullName evidence="2">Sel1 repeat-containing protein</fullName>
    </submittedName>
</protein>
<evidence type="ECO:0000313" key="2">
    <source>
        <dbReference type="EMBL" id="SNS61141.1"/>
    </source>
</evidence>
<organism evidence="2 3">
    <name type="scientific">Actinomadura mexicana</name>
    <dbReference type="NCBI Taxonomy" id="134959"/>
    <lineage>
        <taxon>Bacteria</taxon>
        <taxon>Bacillati</taxon>
        <taxon>Actinomycetota</taxon>
        <taxon>Actinomycetes</taxon>
        <taxon>Streptosporangiales</taxon>
        <taxon>Thermomonosporaceae</taxon>
        <taxon>Actinomadura</taxon>
    </lineage>
</organism>
<reference evidence="3" key="1">
    <citation type="submission" date="2017-06" db="EMBL/GenBank/DDBJ databases">
        <authorList>
            <person name="Varghese N."/>
            <person name="Submissions S."/>
        </authorList>
    </citation>
    <scope>NUCLEOTIDE SEQUENCE [LARGE SCALE GENOMIC DNA]</scope>
    <source>
        <strain evidence="3">DSM 44485</strain>
    </source>
</reference>
<dbReference type="InterPro" id="IPR011990">
    <property type="entry name" value="TPR-like_helical_dom_sf"/>
</dbReference>
<dbReference type="InterPro" id="IPR006597">
    <property type="entry name" value="Sel1-like"/>
</dbReference>
<dbReference type="Gene3D" id="1.25.40.10">
    <property type="entry name" value="Tetratricopeptide repeat domain"/>
    <property type="match status" value="1"/>
</dbReference>
<dbReference type="AlphaFoldDB" id="A0A239FW90"/>
<gene>
    <name evidence="2" type="ORF">SAMN06265355_12228</name>
</gene>
<name>A0A239FW90_9ACTN</name>
<dbReference type="PANTHER" id="PTHR11102:SF160">
    <property type="entry name" value="ERAD-ASSOCIATED E3 UBIQUITIN-PROTEIN LIGASE COMPONENT HRD3"/>
    <property type="match status" value="1"/>
</dbReference>
<dbReference type="Pfam" id="PF08238">
    <property type="entry name" value="Sel1"/>
    <property type="match status" value="3"/>
</dbReference>
<evidence type="ECO:0000313" key="3">
    <source>
        <dbReference type="Proteomes" id="UP000198420"/>
    </source>
</evidence>
<evidence type="ECO:0000256" key="1">
    <source>
        <dbReference type="SAM" id="MobiDB-lite"/>
    </source>
</evidence>
<accession>A0A239FW90</accession>
<proteinExistence type="predicted"/>
<dbReference type="Pfam" id="PF13432">
    <property type="entry name" value="TPR_16"/>
    <property type="match status" value="1"/>
</dbReference>
<dbReference type="InterPro" id="IPR049249">
    <property type="entry name" value="DUF6882"/>
</dbReference>
<dbReference type="OrthoDB" id="7859927at2"/>
<dbReference type="RefSeq" id="WP_089316373.1">
    <property type="nucleotide sequence ID" value="NZ_FZNP01000022.1"/>
</dbReference>
<dbReference type="SMART" id="SM00671">
    <property type="entry name" value="SEL1"/>
    <property type="match status" value="5"/>
</dbReference>
<dbReference type="PANTHER" id="PTHR11102">
    <property type="entry name" value="SEL-1-LIKE PROTEIN"/>
    <property type="match status" value="1"/>
</dbReference>
<dbReference type="Proteomes" id="UP000198420">
    <property type="component" value="Unassembled WGS sequence"/>
</dbReference>
<sequence>MTEYPAGSVEPYERGMEAKRGGNVAEAEQLLRRAFESGHPGGAHELGFIAAERGDDREAVAWWRRAAEAGLPESAFEVGYAAERDGDPEAAERWYRQSAAGGFGGGALNLGILLEDRGDVDEAMGFFRQAWELGSDKAAFNLGRLYDDGGKGDLEAAETWYTRAAERGNGGAAFNLGFVRQDKGDPAGQVRAWRQAADLGHPKAAYCLGAHFEKAGDEDTAIGWFRRAVQEAGVEHAARRLGDIYRRRGDGRGARFWSEFLSGLSGYSPEFEAFASAGSAAAIQRQNVLNAVVGDVDIAFDVDRRTLTAGGRTLHGMTFLGSFSHLSDTWLWAWANPHYGDGVPAVAPLAAVREHGERHAVPELAAGRLDLSGFPDPHQAATTMAIAAAALLGGNGVQSCRVNDGKGSFYFHVDDPALPAAEFDPLSATRLMTTAAEIFPTEQRRVVRGFLAHHGCRIRENEEVIDGIGPQGGQVTVAFTPDGLIKATTAGRAAAG</sequence>
<feature type="region of interest" description="Disordered" evidence="1">
    <location>
        <begin position="1"/>
        <end position="20"/>
    </location>
</feature>